<gene>
    <name evidence="3" type="ORF">HMPREF1120_07935</name>
</gene>
<dbReference type="GeneID" id="20312574"/>
<dbReference type="AlphaFoldDB" id="H6C9V6"/>
<dbReference type="VEuPathDB" id="FungiDB:HMPREF1120_07935"/>
<feature type="region of interest" description="Disordered" evidence="1">
    <location>
        <begin position="232"/>
        <end position="331"/>
    </location>
</feature>
<keyword evidence="4" id="KW-1185">Reference proteome</keyword>
<evidence type="ECO:0000256" key="1">
    <source>
        <dbReference type="SAM" id="MobiDB-lite"/>
    </source>
</evidence>
<protein>
    <submittedName>
        <fullName evidence="3">Uncharacterized protein</fullName>
    </submittedName>
</protein>
<keyword evidence="2" id="KW-0472">Membrane</keyword>
<dbReference type="OMA" id="WNANFFH"/>
<dbReference type="EMBL" id="JH226136">
    <property type="protein sequence ID" value="EHY59959.1"/>
    <property type="molecule type" value="Genomic_DNA"/>
</dbReference>
<feature type="compositionally biased region" description="Polar residues" evidence="1">
    <location>
        <begin position="257"/>
        <end position="266"/>
    </location>
</feature>
<dbReference type="Proteomes" id="UP000007304">
    <property type="component" value="Unassembled WGS sequence"/>
</dbReference>
<feature type="transmembrane region" description="Helical" evidence="2">
    <location>
        <begin position="76"/>
        <end position="98"/>
    </location>
</feature>
<keyword evidence="2" id="KW-1133">Transmembrane helix</keyword>
<accession>H6C9V6</accession>
<proteinExistence type="predicted"/>
<dbReference type="InParanoid" id="H6C9V6"/>
<dbReference type="HOGENOM" id="CLU_073152_0_0_1"/>
<dbReference type="RefSeq" id="XP_009160420.1">
    <property type="nucleotide sequence ID" value="XM_009162172.1"/>
</dbReference>
<evidence type="ECO:0000256" key="2">
    <source>
        <dbReference type="SAM" id="Phobius"/>
    </source>
</evidence>
<feature type="compositionally biased region" description="Polar residues" evidence="1">
    <location>
        <begin position="277"/>
        <end position="286"/>
    </location>
</feature>
<sequence>MSNTKTLILTSTYPTDISPPKSGHHHRVRHRMICILHVGGLLTSLVAISLFAAAIPKWNANFFHNTGPNTGDWTDGMPLAPLALALLYHAATLVHSRIARLRSSSRRTNDNPRQQRPSPSLSRRSIILHITLPTLVLASLLPSLLLAGYGSLFRVWRPAVRTQSGILVCNMLNVFAPECEPVLYSIGNLQIGGIVMGVLVWTVHFALLLDAARNMRRFRLVRQLQREKLAHYGDADHGRERSHRHRRKHSKRGSNGSGSQDGTSPASRPDHHRQDIPRSSGQNSTDPRLGSGPSRPGFPSGGTAGVVPEAGRGVPRGWTDTEGLAHPGVPVYFVRPPEQSHVRYTSAK</sequence>
<feature type="transmembrane region" description="Helical" evidence="2">
    <location>
        <begin position="126"/>
        <end position="149"/>
    </location>
</feature>
<feature type="transmembrane region" description="Helical" evidence="2">
    <location>
        <begin position="191"/>
        <end position="212"/>
    </location>
</feature>
<name>H6C9V6_EXODN</name>
<dbReference type="OrthoDB" id="5279542at2759"/>
<keyword evidence="2" id="KW-0812">Transmembrane</keyword>
<organism evidence="3 4">
    <name type="scientific">Exophiala dermatitidis (strain ATCC 34100 / CBS 525.76 / NIH/UT8656)</name>
    <name type="common">Black yeast</name>
    <name type="synonym">Wangiella dermatitidis</name>
    <dbReference type="NCBI Taxonomy" id="858893"/>
    <lineage>
        <taxon>Eukaryota</taxon>
        <taxon>Fungi</taxon>
        <taxon>Dikarya</taxon>
        <taxon>Ascomycota</taxon>
        <taxon>Pezizomycotina</taxon>
        <taxon>Eurotiomycetes</taxon>
        <taxon>Chaetothyriomycetidae</taxon>
        <taxon>Chaetothyriales</taxon>
        <taxon>Herpotrichiellaceae</taxon>
        <taxon>Exophiala</taxon>
    </lineage>
</organism>
<evidence type="ECO:0000313" key="3">
    <source>
        <dbReference type="EMBL" id="EHY59959.1"/>
    </source>
</evidence>
<feature type="compositionally biased region" description="Basic residues" evidence="1">
    <location>
        <begin position="240"/>
        <end position="252"/>
    </location>
</feature>
<feature type="transmembrane region" description="Helical" evidence="2">
    <location>
        <begin position="34"/>
        <end position="56"/>
    </location>
</feature>
<reference evidence="3" key="1">
    <citation type="submission" date="2011-07" db="EMBL/GenBank/DDBJ databases">
        <title>The Genome Sequence of Exophiala (Wangiella) dermatitidis NIH/UT8656.</title>
        <authorList>
            <consortium name="The Broad Institute Genome Sequencing Platform"/>
            <person name="Cuomo C."/>
            <person name="Wang Z."/>
            <person name="Hunicke-Smith S."/>
            <person name="Szanislo P.J."/>
            <person name="Earl A."/>
            <person name="Young S.K."/>
            <person name="Zeng Q."/>
            <person name="Gargeya S."/>
            <person name="Fitzgerald M."/>
            <person name="Haas B."/>
            <person name="Abouelleil A."/>
            <person name="Alvarado L."/>
            <person name="Arachchi H.M."/>
            <person name="Berlin A."/>
            <person name="Brown A."/>
            <person name="Chapman S.B."/>
            <person name="Chen Z."/>
            <person name="Dunbar C."/>
            <person name="Freedman E."/>
            <person name="Gearin G."/>
            <person name="Gellesch M."/>
            <person name="Goldberg J."/>
            <person name="Griggs A."/>
            <person name="Gujja S."/>
            <person name="Heiman D."/>
            <person name="Howarth C."/>
            <person name="Larson L."/>
            <person name="Lui A."/>
            <person name="MacDonald P.J.P."/>
            <person name="Montmayeur A."/>
            <person name="Murphy C."/>
            <person name="Neiman D."/>
            <person name="Pearson M."/>
            <person name="Priest M."/>
            <person name="Roberts A."/>
            <person name="Saif S."/>
            <person name="Shea T."/>
            <person name="Shenoy N."/>
            <person name="Sisk P."/>
            <person name="Stolte C."/>
            <person name="Sykes S."/>
            <person name="Wortman J."/>
            <person name="Nusbaum C."/>
            <person name="Birren B."/>
        </authorList>
    </citation>
    <scope>NUCLEOTIDE SEQUENCE</scope>
    <source>
        <strain evidence="3">NIH/UT8656</strain>
    </source>
</reference>
<dbReference type="eggNOG" id="ENOG502RPHS">
    <property type="taxonomic scope" value="Eukaryota"/>
</dbReference>
<evidence type="ECO:0000313" key="4">
    <source>
        <dbReference type="Proteomes" id="UP000007304"/>
    </source>
</evidence>